<dbReference type="PROSITE" id="PS00973">
    <property type="entry name" value="USP_2"/>
    <property type="match status" value="1"/>
</dbReference>
<evidence type="ECO:0000256" key="5">
    <source>
        <dbReference type="PROSITE-ProRule" id="PRU00134"/>
    </source>
</evidence>
<dbReference type="SUPFAM" id="SSF144232">
    <property type="entry name" value="HIT/MYND zinc finger-like"/>
    <property type="match status" value="1"/>
</dbReference>
<keyword evidence="6" id="KW-0378">Hydrolase</keyword>
<dbReference type="PROSITE" id="PS00972">
    <property type="entry name" value="USP_1"/>
    <property type="match status" value="1"/>
</dbReference>
<evidence type="ECO:0000256" key="2">
    <source>
        <dbReference type="ARBA" id="ARBA00022723"/>
    </source>
</evidence>
<feature type="region of interest" description="Disordered" evidence="7">
    <location>
        <begin position="1"/>
        <end position="55"/>
    </location>
</feature>
<dbReference type="SUPFAM" id="SSF54001">
    <property type="entry name" value="Cysteine proteinases"/>
    <property type="match status" value="1"/>
</dbReference>
<dbReference type="GO" id="GO:0016579">
    <property type="term" value="P:protein deubiquitination"/>
    <property type="evidence" value="ECO:0007669"/>
    <property type="project" value="InterPro"/>
</dbReference>
<keyword evidence="6" id="KW-0645">Protease</keyword>
<feature type="compositionally biased region" description="Polar residues" evidence="7">
    <location>
        <begin position="16"/>
        <end position="37"/>
    </location>
</feature>
<dbReference type="InterPro" id="IPR050185">
    <property type="entry name" value="Ub_carboxyl-term_hydrolase"/>
</dbReference>
<dbReference type="Pfam" id="PF01753">
    <property type="entry name" value="zf-MYND"/>
    <property type="match status" value="1"/>
</dbReference>
<evidence type="ECO:0000256" key="6">
    <source>
        <dbReference type="RuleBase" id="RU366025"/>
    </source>
</evidence>
<dbReference type="InterPro" id="IPR028889">
    <property type="entry name" value="USP"/>
</dbReference>
<organism evidence="10 11">
    <name type="scientific">Plectus sambesii</name>
    <dbReference type="NCBI Taxonomy" id="2011161"/>
    <lineage>
        <taxon>Eukaryota</taxon>
        <taxon>Metazoa</taxon>
        <taxon>Ecdysozoa</taxon>
        <taxon>Nematoda</taxon>
        <taxon>Chromadorea</taxon>
        <taxon>Plectida</taxon>
        <taxon>Plectina</taxon>
        <taxon>Plectoidea</taxon>
        <taxon>Plectidae</taxon>
        <taxon>Plectus</taxon>
    </lineage>
</organism>
<feature type="compositionally biased region" description="Low complexity" evidence="7">
    <location>
        <begin position="618"/>
        <end position="631"/>
    </location>
</feature>
<keyword evidence="10" id="KW-1185">Reference proteome</keyword>
<dbReference type="GO" id="GO:0006508">
    <property type="term" value="P:proteolysis"/>
    <property type="evidence" value="ECO:0007669"/>
    <property type="project" value="UniProtKB-KW"/>
</dbReference>
<sequence>MENEQITGKDDRETSADNLRSGNSPEANTHCESNSPVSFEESDLSSDITNSENEPVPVLDNEVNAIKENVQNEILLPAAAEIKHESYQKPEDGLVVVRLCDRRINFAQDFSVTFDTNLLKIKFRSSDANFLQQYGGSTDTIFEWRPVLFDEISPEQCSHKGKEILLKKADKVPWIQPFKTCSKLPKRSLSTQNGNAATEAKAAPIPLSAPVNSLKPTAKVTPFDDSGTKVKPGETGLRNIGNTCFMNATLQMLVNCKELHYYFLGNHHKKEVNRTNPLGCGGRIALCFGELMKNMWSGMNRVYEPSELKELVAEKAVQFANFAQHDAHEFLSFLLDGLHEDLNRIVSKPLTKTVEGCGRPDPEVSQEAWQTHLQRNDSIIVDLFHGQLKSRLQCPKCSKVSITFDPFAYLPVPFPKAKTETNVTFWPVDPYLPPVKLSVECAVNATTSEVLAAVGKAMQASPKTLRMIDVFNHKMYRVYEPSEVCNIQPKDVTYVFQVHDSSEANEEVLEFYVVQRLLFRKSSGGFCNNCLTQSTRLLACERCYDAFYCGKDCQKDSWPEHKEMCSRSGYHEFVGEPFVISVPKSKATYARLVQLMEARCRYSVNVFQPPVPTDPDTPDALPTSPLTPLAVDVPEEESRSDDKSDTSSTENNDQSRVQLVLGESRDTWRHGHKLFVIRKCDEDGRTEGGAATVKDNGDEPVELKNRSFLGLDWYNKKFGQDYLIVETKSELEPLKEMEGAKPRSANRSNYPELTDMLTLFSETETLTPDESWYCDQCKEHVEATKRLVLYRLPPLLIIQLKRFIYTTGFQMHRRSKEDRAVNYPLTDLDMRPFLCETAPNDQETMYDLTGVVCHSGTSYFGHYISIGRLSGLDSSQTEIEWRNFDDSTVRQVRQTHALAEDAYLLFYKQRGTKTKDLLTRMYPSSS</sequence>
<dbReference type="PROSITE" id="PS50865">
    <property type="entry name" value="ZF_MYND_2"/>
    <property type="match status" value="1"/>
</dbReference>
<evidence type="ECO:0000259" key="8">
    <source>
        <dbReference type="PROSITE" id="PS50235"/>
    </source>
</evidence>
<feature type="region of interest" description="Disordered" evidence="7">
    <location>
        <begin position="609"/>
        <end position="662"/>
    </location>
</feature>
<evidence type="ECO:0000259" key="9">
    <source>
        <dbReference type="PROSITE" id="PS50865"/>
    </source>
</evidence>
<evidence type="ECO:0000256" key="1">
    <source>
        <dbReference type="ARBA" id="ARBA00000707"/>
    </source>
</evidence>
<dbReference type="PROSITE" id="PS01360">
    <property type="entry name" value="ZF_MYND_1"/>
    <property type="match status" value="1"/>
</dbReference>
<keyword evidence="6" id="KW-0833">Ubl conjugation pathway</keyword>
<dbReference type="AlphaFoldDB" id="A0A914WRM9"/>
<dbReference type="Pfam" id="PF00443">
    <property type="entry name" value="UCH"/>
    <property type="match status" value="1"/>
</dbReference>
<evidence type="ECO:0000256" key="4">
    <source>
        <dbReference type="ARBA" id="ARBA00022833"/>
    </source>
</evidence>
<dbReference type="InterPro" id="IPR002893">
    <property type="entry name" value="Znf_MYND"/>
</dbReference>
<feature type="compositionally biased region" description="Basic and acidic residues" evidence="7">
    <location>
        <begin position="636"/>
        <end position="645"/>
    </location>
</feature>
<feature type="domain" description="USP" evidence="8">
    <location>
        <begin position="235"/>
        <end position="910"/>
    </location>
</feature>
<dbReference type="Proteomes" id="UP000887566">
    <property type="component" value="Unplaced"/>
</dbReference>
<dbReference type="PANTHER" id="PTHR21646:SF74">
    <property type="entry name" value="UBIQUITIN CARBOXYL-TERMINAL HYDROLASE 19"/>
    <property type="match status" value="1"/>
</dbReference>
<dbReference type="InterPro" id="IPR038765">
    <property type="entry name" value="Papain-like_cys_pep_sf"/>
</dbReference>
<dbReference type="InterPro" id="IPR001394">
    <property type="entry name" value="Peptidase_C19_UCH"/>
</dbReference>
<keyword evidence="6" id="KW-0788">Thiol protease</keyword>
<protein>
    <recommendedName>
        <fullName evidence="6">Ubiquitin carboxyl-terminal hydrolase</fullName>
        <ecNumber evidence="6">3.4.19.12</ecNumber>
    </recommendedName>
</protein>
<keyword evidence="3 5" id="KW-0863">Zinc-finger</keyword>
<dbReference type="GO" id="GO:0008270">
    <property type="term" value="F:zinc ion binding"/>
    <property type="evidence" value="ECO:0007669"/>
    <property type="project" value="UniProtKB-KW"/>
</dbReference>
<dbReference type="InterPro" id="IPR008978">
    <property type="entry name" value="HSP20-like_chaperone"/>
</dbReference>
<comment type="similarity">
    <text evidence="6">Belongs to the peptidase C19 family.</text>
</comment>
<evidence type="ECO:0000256" key="3">
    <source>
        <dbReference type="ARBA" id="ARBA00022771"/>
    </source>
</evidence>
<evidence type="ECO:0000256" key="7">
    <source>
        <dbReference type="SAM" id="MobiDB-lite"/>
    </source>
</evidence>
<keyword evidence="2" id="KW-0479">Metal-binding</keyword>
<dbReference type="PROSITE" id="PS50235">
    <property type="entry name" value="USP_3"/>
    <property type="match status" value="1"/>
</dbReference>
<keyword evidence="4" id="KW-0862">Zinc</keyword>
<dbReference type="InterPro" id="IPR018200">
    <property type="entry name" value="USP_CS"/>
</dbReference>
<dbReference type="SUPFAM" id="SSF49764">
    <property type="entry name" value="HSP20-like chaperones"/>
    <property type="match status" value="1"/>
</dbReference>
<feature type="domain" description="MYND-type" evidence="9">
    <location>
        <begin position="527"/>
        <end position="565"/>
    </location>
</feature>
<accession>A0A914WRM9</accession>
<dbReference type="Gene3D" id="3.90.70.10">
    <property type="entry name" value="Cysteine proteinases"/>
    <property type="match status" value="2"/>
</dbReference>
<dbReference type="PANTHER" id="PTHR21646">
    <property type="entry name" value="UBIQUITIN CARBOXYL-TERMINAL HYDROLASE"/>
    <property type="match status" value="1"/>
</dbReference>
<name>A0A914WRM9_9BILA</name>
<evidence type="ECO:0000313" key="10">
    <source>
        <dbReference type="Proteomes" id="UP000887566"/>
    </source>
</evidence>
<comment type="catalytic activity">
    <reaction evidence="1 6">
        <text>Thiol-dependent hydrolysis of ester, thioester, amide, peptide and isopeptide bonds formed by the C-terminal Gly of ubiquitin (a 76-residue protein attached to proteins as an intracellular targeting signal).</text>
        <dbReference type="EC" id="3.4.19.12"/>
    </reaction>
</comment>
<dbReference type="GO" id="GO:0004843">
    <property type="term" value="F:cysteine-type deubiquitinase activity"/>
    <property type="evidence" value="ECO:0007669"/>
    <property type="project" value="UniProtKB-UniRule"/>
</dbReference>
<proteinExistence type="inferred from homology"/>
<dbReference type="EC" id="3.4.19.12" evidence="6"/>
<reference evidence="11" key="1">
    <citation type="submission" date="2022-11" db="UniProtKB">
        <authorList>
            <consortium name="WormBaseParasite"/>
        </authorList>
    </citation>
    <scope>IDENTIFICATION</scope>
</reference>
<dbReference type="WBParaSite" id="PSAMB.scaffold4648size13973.g24854.t1">
    <property type="protein sequence ID" value="PSAMB.scaffold4648size13973.g24854.t1"/>
    <property type="gene ID" value="PSAMB.scaffold4648size13973.g24854"/>
</dbReference>
<dbReference type="Gene3D" id="6.10.140.2220">
    <property type="match status" value="1"/>
</dbReference>
<evidence type="ECO:0000313" key="11">
    <source>
        <dbReference type="WBParaSite" id="PSAMB.scaffold4648size13973.g24854.t1"/>
    </source>
</evidence>
<dbReference type="Gene3D" id="2.60.40.790">
    <property type="match status" value="1"/>
</dbReference>